<comment type="subcellular location">
    <subcellularLocation>
        <location evidence="1 4">Cytoplasm</location>
    </subcellularLocation>
</comment>
<sequence>MNDEQHISSLVLLHRHEALPAIKALVEAHAGLEIAAQGDCRCVVLCETNDQRALMDHIDALELLPGVLNVSLIYHHVESLGELDQPMEPGLSS</sequence>
<comment type="caution">
    <text evidence="5">The sequence shown here is derived from an EMBL/GenBank/DDBJ whole genome shotgun (WGS) entry which is preliminary data.</text>
</comment>
<keyword evidence="6" id="KW-1185">Reference proteome</keyword>
<dbReference type="EMBL" id="JBHSGA010000017">
    <property type="protein sequence ID" value="MFC4527226.1"/>
    <property type="molecule type" value="Genomic_DNA"/>
</dbReference>
<dbReference type="Pfam" id="PF03927">
    <property type="entry name" value="NapD"/>
    <property type="match status" value="1"/>
</dbReference>
<dbReference type="HAMAP" id="MF_02200">
    <property type="entry name" value="NapD"/>
    <property type="match status" value="1"/>
</dbReference>
<dbReference type="InterPro" id="IPR005623">
    <property type="entry name" value="Chaperone_NapD_NO3_reduct"/>
</dbReference>
<gene>
    <name evidence="4" type="primary">napD</name>
    <name evidence="5" type="ORF">ACFO5W_11340</name>
</gene>
<reference evidence="6" key="1">
    <citation type="journal article" date="2019" name="Int. J. Syst. Evol. Microbiol.">
        <title>The Global Catalogue of Microorganisms (GCM) 10K type strain sequencing project: providing services to taxonomists for standard genome sequencing and annotation.</title>
        <authorList>
            <consortium name="The Broad Institute Genomics Platform"/>
            <consortium name="The Broad Institute Genome Sequencing Center for Infectious Disease"/>
            <person name="Wu L."/>
            <person name="Ma J."/>
        </authorList>
    </citation>
    <scope>NUCLEOTIDE SEQUENCE [LARGE SCALE GENOMIC DNA]</scope>
    <source>
        <strain evidence="6">CCM 4481</strain>
    </source>
</reference>
<accession>A0ABV9C2S5</accession>
<organism evidence="5 6">
    <name type="scientific">Dyella halodurans</name>
    <dbReference type="NCBI Taxonomy" id="1920171"/>
    <lineage>
        <taxon>Bacteria</taxon>
        <taxon>Pseudomonadati</taxon>
        <taxon>Pseudomonadota</taxon>
        <taxon>Gammaproteobacteria</taxon>
        <taxon>Lysobacterales</taxon>
        <taxon>Rhodanobacteraceae</taxon>
        <taxon>Dyella</taxon>
    </lineage>
</organism>
<protein>
    <recommendedName>
        <fullName evidence="4">Chaperone NapD</fullName>
    </recommendedName>
    <alternativeName>
        <fullName evidence="4">NapA signal peptide-binding chaperone NapD</fullName>
    </alternativeName>
</protein>
<comment type="subunit">
    <text evidence="4">Interacts with the cytoplasmic NapA precursor.</text>
</comment>
<name>A0ABV9C2S5_9GAMM</name>
<evidence type="ECO:0000256" key="3">
    <source>
        <dbReference type="ARBA" id="ARBA00023186"/>
    </source>
</evidence>
<dbReference type="RefSeq" id="WP_266149181.1">
    <property type="nucleotide sequence ID" value="NZ_CP064028.1"/>
</dbReference>
<dbReference type="PANTHER" id="PTHR38603:SF1">
    <property type="entry name" value="CHAPERONE NAPD"/>
    <property type="match status" value="1"/>
</dbReference>
<proteinExistence type="inferred from homology"/>
<comment type="function">
    <text evidence="4">Chaperone for NapA, the catalytic subunit of the periplasmic nitrate reductase. It binds directly and specifically to the twin-arginine signal peptide of NapA, preventing premature interaction with the Tat translocase and premature export.</text>
</comment>
<evidence type="ECO:0000256" key="4">
    <source>
        <dbReference type="HAMAP-Rule" id="MF_02200"/>
    </source>
</evidence>
<evidence type="ECO:0000256" key="2">
    <source>
        <dbReference type="ARBA" id="ARBA00022490"/>
    </source>
</evidence>
<evidence type="ECO:0000256" key="1">
    <source>
        <dbReference type="ARBA" id="ARBA00004496"/>
    </source>
</evidence>
<dbReference type="Gene3D" id="3.30.70.920">
    <property type="match status" value="1"/>
</dbReference>
<keyword evidence="2 4" id="KW-0963">Cytoplasm</keyword>
<dbReference type="Proteomes" id="UP001595961">
    <property type="component" value="Unassembled WGS sequence"/>
</dbReference>
<keyword evidence="3 4" id="KW-0143">Chaperone</keyword>
<evidence type="ECO:0000313" key="5">
    <source>
        <dbReference type="EMBL" id="MFC4527226.1"/>
    </source>
</evidence>
<dbReference type="PANTHER" id="PTHR38603">
    <property type="entry name" value="CHAPERONE NAPD"/>
    <property type="match status" value="1"/>
</dbReference>
<evidence type="ECO:0000313" key="6">
    <source>
        <dbReference type="Proteomes" id="UP001595961"/>
    </source>
</evidence>
<comment type="similarity">
    <text evidence="4">Belongs to the NapD family.</text>
</comment>